<sequence>MSSPSARESRRTVAATATPVKSRSTVPAAGNQRIARTRPPPAEFQRYSPRAARKRERVRASQIQ</sequence>
<protein>
    <submittedName>
        <fullName evidence="2">Uncharacterized protein</fullName>
    </submittedName>
</protein>
<organism evidence="2 3">
    <name type="scientific">Glycomyces paridis</name>
    <dbReference type="NCBI Taxonomy" id="2126555"/>
    <lineage>
        <taxon>Bacteria</taxon>
        <taxon>Bacillati</taxon>
        <taxon>Actinomycetota</taxon>
        <taxon>Actinomycetes</taxon>
        <taxon>Glycomycetales</taxon>
        <taxon>Glycomycetaceae</taxon>
        <taxon>Glycomyces</taxon>
    </lineage>
</organism>
<dbReference type="RefSeq" id="WP_136530214.1">
    <property type="nucleotide sequence ID" value="NZ_STGX01000009.1"/>
</dbReference>
<dbReference type="Proteomes" id="UP000305792">
    <property type="component" value="Unassembled WGS sequence"/>
</dbReference>
<dbReference type="EMBL" id="STGX01000009">
    <property type="protein sequence ID" value="THV27982.1"/>
    <property type="molecule type" value="Genomic_DNA"/>
</dbReference>
<name>A0A4S8PF89_9ACTN</name>
<dbReference type="AlphaFoldDB" id="A0A4S8PF89"/>
<gene>
    <name evidence="2" type="ORF">E9998_13425</name>
</gene>
<reference evidence="2 3" key="1">
    <citation type="journal article" date="2018" name="Int. J. Syst. Evol. Microbiol.">
        <title>Glycomyces paridis sp. nov., isolated from the medicinal plant Paris polyphylla.</title>
        <authorList>
            <person name="Fang X.M."/>
            <person name="Bai J.L."/>
            <person name="Su J."/>
            <person name="Zhao L.L."/>
            <person name="Liu H.Y."/>
            <person name="Ma B.P."/>
            <person name="Zhang Y.Q."/>
            <person name="Yu L.Y."/>
        </authorList>
    </citation>
    <scope>NUCLEOTIDE SEQUENCE [LARGE SCALE GENOMIC DNA]</scope>
    <source>
        <strain evidence="2 3">CPCC 204357</strain>
    </source>
</reference>
<evidence type="ECO:0000256" key="1">
    <source>
        <dbReference type="SAM" id="MobiDB-lite"/>
    </source>
</evidence>
<feature type="region of interest" description="Disordered" evidence="1">
    <location>
        <begin position="1"/>
        <end position="64"/>
    </location>
</feature>
<evidence type="ECO:0000313" key="3">
    <source>
        <dbReference type="Proteomes" id="UP000305792"/>
    </source>
</evidence>
<keyword evidence="3" id="KW-1185">Reference proteome</keyword>
<accession>A0A4S8PF89</accession>
<comment type="caution">
    <text evidence="2">The sequence shown here is derived from an EMBL/GenBank/DDBJ whole genome shotgun (WGS) entry which is preliminary data.</text>
</comment>
<evidence type="ECO:0000313" key="2">
    <source>
        <dbReference type="EMBL" id="THV27982.1"/>
    </source>
</evidence>
<proteinExistence type="predicted"/>